<feature type="transmembrane region" description="Helical" evidence="1">
    <location>
        <begin position="68"/>
        <end position="89"/>
    </location>
</feature>
<dbReference type="AlphaFoldDB" id="A0A561WA15"/>
<reference evidence="2 3" key="1">
    <citation type="submission" date="2019-06" db="EMBL/GenBank/DDBJ databases">
        <title>Sequencing the genomes of 1000 actinobacteria strains.</title>
        <authorList>
            <person name="Klenk H.-P."/>
        </authorList>
    </citation>
    <scope>NUCLEOTIDE SEQUENCE [LARGE SCALE GENOMIC DNA]</scope>
    <source>
        <strain evidence="2 3">DSM 43866</strain>
    </source>
</reference>
<evidence type="ECO:0000256" key="1">
    <source>
        <dbReference type="SAM" id="Phobius"/>
    </source>
</evidence>
<gene>
    <name evidence="2" type="ORF">FHX34_103234</name>
</gene>
<evidence type="ECO:0000313" key="3">
    <source>
        <dbReference type="Proteomes" id="UP000320239"/>
    </source>
</evidence>
<sequence>MVSDVAATPVAVSGRVSLRRAATGAGLALAACSAIHLLGHPVGAFAQATAVLWAVVALYDAADRRCRIAAAGAVVTVAAGWLAAAPLAHAGLPGGIARAALSVLAASQVYAVVTRLGQTR</sequence>
<proteinExistence type="predicted"/>
<dbReference type="Proteomes" id="UP000320239">
    <property type="component" value="Unassembled WGS sequence"/>
</dbReference>
<keyword evidence="1" id="KW-1133">Transmembrane helix</keyword>
<name>A0A561WA15_ACTTI</name>
<dbReference type="EMBL" id="VIWY01000003">
    <property type="protein sequence ID" value="TWG20705.1"/>
    <property type="molecule type" value="Genomic_DNA"/>
</dbReference>
<comment type="caution">
    <text evidence="2">The sequence shown here is derived from an EMBL/GenBank/DDBJ whole genome shotgun (WGS) entry which is preliminary data.</text>
</comment>
<accession>A0A561WA15</accession>
<keyword evidence="1" id="KW-0812">Transmembrane</keyword>
<organism evidence="2 3">
    <name type="scientific">Actinoplanes teichomyceticus</name>
    <dbReference type="NCBI Taxonomy" id="1867"/>
    <lineage>
        <taxon>Bacteria</taxon>
        <taxon>Bacillati</taxon>
        <taxon>Actinomycetota</taxon>
        <taxon>Actinomycetes</taxon>
        <taxon>Micromonosporales</taxon>
        <taxon>Micromonosporaceae</taxon>
        <taxon>Actinoplanes</taxon>
    </lineage>
</organism>
<feature type="transmembrane region" description="Helical" evidence="1">
    <location>
        <begin position="95"/>
        <end position="113"/>
    </location>
</feature>
<dbReference type="RefSeq" id="WP_122979434.1">
    <property type="nucleotide sequence ID" value="NZ_BOMX01000104.1"/>
</dbReference>
<keyword evidence="1" id="KW-0472">Membrane</keyword>
<protein>
    <submittedName>
        <fullName evidence="2">Uncharacterized protein</fullName>
    </submittedName>
</protein>
<keyword evidence="3" id="KW-1185">Reference proteome</keyword>
<feature type="transmembrane region" description="Helical" evidence="1">
    <location>
        <begin position="44"/>
        <end position="61"/>
    </location>
</feature>
<evidence type="ECO:0000313" key="2">
    <source>
        <dbReference type="EMBL" id="TWG20705.1"/>
    </source>
</evidence>